<gene>
    <name evidence="18" type="primary">feoB</name>
    <name evidence="18" type="ORF">D3A95_01415</name>
</gene>
<evidence type="ECO:0000256" key="2">
    <source>
        <dbReference type="ARBA" id="ARBA00004651"/>
    </source>
</evidence>
<dbReference type="InterPro" id="IPR003373">
    <property type="entry name" value="Fe2_transport_prot-B"/>
</dbReference>
<evidence type="ECO:0000256" key="5">
    <source>
        <dbReference type="ARBA" id="ARBA00022496"/>
    </source>
</evidence>
<dbReference type="InterPro" id="IPR027417">
    <property type="entry name" value="P-loop_NTPase"/>
</dbReference>
<keyword evidence="8 16" id="KW-1133">Transmembrane helix</keyword>
<feature type="transmembrane region" description="Helical" evidence="16">
    <location>
        <begin position="212"/>
        <end position="236"/>
    </location>
</feature>
<dbReference type="Proteomes" id="UP000261812">
    <property type="component" value="Chromosome"/>
</dbReference>
<evidence type="ECO:0000256" key="3">
    <source>
        <dbReference type="ARBA" id="ARBA00022448"/>
    </source>
</evidence>
<dbReference type="Pfam" id="PF07670">
    <property type="entry name" value="Gate"/>
    <property type="match status" value="2"/>
</dbReference>
<evidence type="ECO:0000256" key="15">
    <source>
        <dbReference type="PIRSR" id="PIRSR603373-2"/>
    </source>
</evidence>
<evidence type="ECO:0000313" key="19">
    <source>
        <dbReference type="Proteomes" id="UP000261812"/>
    </source>
</evidence>
<feature type="transmembrane region" description="Helical" evidence="16">
    <location>
        <begin position="275"/>
        <end position="299"/>
    </location>
</feature>
<dbReference type="GO" id="GO:0015093">
    <property type="term" value="F:ferrous iron transmembrane transporter activity"/>
    <property type="evidence" value="ECO:0007669"/>
    <property type="project" value="UniProtKB-UniRule"/>
</dbReference>
<evidence type="ECO:0000313" key="18">
    <source>
        <dbReference type="EMBL" id="AXY67308.1"/>
    </source>
</evidence>
<name>A0A3B7MCE6_9CYAN</name>
<keyword evidence="15" id="KW-0460">Magnesium</keyword>
<feature type="transmembrane region" description="Helical" evidence="16">
    <location>
        <begin position="566"/>
        <end position="587"/>
    </location>
</feature>
<keyword evidence="5 16" id="KW-0410">Iron transport</keyword>
<dbReference type="InterPro" id="IPR011642">
    <property type="entry name" value="Gate_dom"/>
</dbReference>
<evidence type="ECO:0000259" key="17">
    <source>
        <dbReference type="PROSITE" id="PS51711"/>
    </source>
</evidence>
<comment type="subcellular location">
    <subcellularLocation>
        <location evidence="16">Cell inner membrane</location>
        <topology evidence="16">Multi-pass membrane protein</topology>
    </subcellularLocation>
    <subcellularLocation>
        <location evidence="2">Cell membrane</location>
        <topology evidence="2">Multi-pass membrane protein</topology>
    </subcellularLocation>
</comment>
<dbReference type="Pfam" id="PF02421">
    <property type="entry name" value="FeoB_N"/>
    <property type="match status" value="1"/>
</dbReference>
<keyword evidence="3 16" id="KW-0813">Transport</keyword>
<keyword evidence="9 16" id="KW-0408">Iron</keyword>
<dbReference type="KEGG" id="tsq:D3A95_01415"/>
<evidence type="ECO:0000256" key="4">
    <source>
        <dbReference type="ARBA" id="ARBA00022475"/>
    </source>
</evidence>
<keyword evidence="15" id="KW-0479">Metal-binding</keyword>
<evidence type="ECO:0000256" key="14">
    <source>
        <dbReference type="PIRSR" id="PIRSR603373-1"/>
    </source>
</evidence>
<reference evidence="19" key="1">
    <citation type="submission" date="2018-09" db="EMBL/GenBank/DDBJ databases">
        <title>Complete genome sequence of thermophilic cyanobacteria strain Thermosynechococcus elongatus PKUAC-SCTE542.</title>
        <authorList>
            <person name="Liang Y."/>
            <person name="Tang J."/>
            <person name="Daroch M."/>
        </authorList>
    </citation>
    <scope>NUCLEOTIDE SEQUENCE [LARGE SCALE GENOMIC DNA]</scope>
    <source>
        <strain evidence="19">E542</strain>
    </source>
</reference>
<evidence type="ECO:0000256" key="13">
    <source>
        <dbReference type="NCBIfam" id="TIGR00437"/>
    </source>
</evidence>
<evidence type="ECO:0000256" key="8">
    <source>
        <dbReference type="ARBA" id="ARBA00022989"/>
    </source>
</evidence>
<dbReference type="InterPro" id="IPR011640">
    <property type="entry name" value="Fe2_transport_prot_B_C"/>
</dbReference>
<evidence type="ECO:0000256" key="9">
    <source>
        <dbReference type="ARBA" id="ARBA00023004"/>
    </source>
</evidence>
<dbReference type="CDD" id="cd01879">
    <property type="entry name" value="FeoB"/>
    <property type="match status" value="1"/>
</dbReference>
<comment type="function">
    <text evidence="1 16">Probable transporter of a GTP-driven Fe(2+) uptake system.</text>
</comment>
<keyword evidence="10" id="KW-0406">Ion transport</keyword>
<sequence>MTPSTIALLGLPNTGKSTFFNRIAAARAHVGNWPGITVDLAEAEVSLNGERVKLVDLPGIYDLAGTAADETIVREFFQRVPVRLVLVILNASQIQHQLRLALQVKAWGLPMVVLLNMADEARQLGIEIDTEQLSDRLGVPVVALSAKYGGGYWEAYETICHALKEAPIPQTPLFKPTLPEIDAGAIAPLLAGTVTFPSRTVRRLSEQLDHWLLHPLWGLPLFFAGLYLVFQVVWVLGLGVQGWLSDTFEAFQEQVLEPFLAGLPPLLSSLLIEGLYGGITTVAAFVPLVTIFFMVMAIVEDSGYLARAAYLMDGLMARLGLDGRSFVLSLMGFGCNVPALMATRIIRSPGLRLLTMLIIPFSLCSARLQVFVFLIACLFPPQWGAAVLLSLYGWSILAALLTALCFQGYFPNTDPFLLELPPYRWPTGRQVFLRAWGEVRHFLSRATGFIMMGVLVVWALTHLPLNTTPSSPETWAGQLGTALQPLLAPLGITPTLTIALIVGFVAKEIVIGALAVIYHLSGTSLQQAIAQDLTPLQAYSFMLFTLLYTPCLSTLATLWSESKRGWFTIFATLYALVMAWVVSGSVYQLGHWWGWG</sequence>
<dbReference type="Gene3D" id="3.40.50.300">
    <property type="entry name" value="P-loop containing nucleotide triphosphate hydrolases"/>
    <property type="match status" value="1"/>
</dbReference>
<feature type="transmembrane region" description="Helical" evidence="16">
    <location>
        <begin position="391"/>
        <end position="410"/>
    </location>
</feature>
<dbReference type="GO" id="GO:0046872">
    <property type="term" value="F:metal ion binding"/>
    <property type="evidence" value="ECO:0007669"/>
    <property type="project" value="UniProtKB-KW"/>
</dbReference>
<keyword evidence="19" id="KW-1185">Reference proteome</keyword>
<comment type="similarity">
    <text evidence="16">Belongs to the TRAFAC class TrmE-Era-EngA-EngB-Septin-like GTPase superfamily. FeoB GTPase (TC 9.A.8) family.</text>
</comment>
<feature type="transmembrane region" description="Helical" evidence="16">
    <location>
        <begin position="538"/>
        <end position="559"/>
    </location>
</feature>
<evidence type="ECO:0000256" key="7">
    <source>
        <dbReference type="ARBA" id="ARBA00022741"/>
    </source>
</evidence>
<evidence type="ECO:0000256" key="12">
    <source>
        <dbReference type="ARBA" id="ARBA00023136"/>
    </source>
</evidence>
<feature type="transmembrane region" description="Helical" evidence="16">
    <location>
        <begin position="358"/>
        <end position="379"/>
    </location>
</feature>
<dbReference type="GO" id="GO:0005886">
    <property type="term" value="C:plasma membrane"/>
    <property type="evidence" value="ECO:0007669"/>
    <property type="project" value="UniProtKB-SubCell"/>
</dbReference>
<dbReference type="AlphaFoldDB" id="A0A3B7MCE6"/>
<protein>
    <recommendedName>
        <fullName evidence="13 16">Ferrous iron transport protein B</fullName>
    </recommendedName>
</protein>
<evidence type="ECO:0000256" key="11">
    <source>
        <dbReference type="ARBA" id="ARBA00023134"/>
    </source>
</evidence>
<dbReference type="PANTHER" id="PTHR43185:SF1">
    <property type="entry name" value="FE(2+) TRANSPORTER FEOB"/>
    <property type="match status" value="1"/>
</dbReference>
<feature type="binding site" evidence="14">
    <location>
        <begin position="10"/>
        <end position="17"/>
    </location>
    <ligand>
        <name>GTP</name>
        <dbReference type="ChEBI" id="CHEBI:37565"/>
        <label>1</label>
    </ligand>
</feature>
<accession>A0A3B7MCE6</accession>
<feature type="domain" description="FeoB-type G" evidence="17">
    <location>
        <begin position="3"/>
        <end position="165"/>
    </location>
</feature>
<dbReference type="GO" id="GO:0005525">
    <property type="term" value="F:GTP binding"/>
    <property type="evidence" value="ECO:0007669"/>
    <property type="project" value="UniProtKB-KW"/>
</dbReference>
<keyword evidence="6 16" id="KW-0812">Transmembrane</keyword>
<dbReference type="InterPro" id="IPR030389">
    <property type="entry name" value="G_FEOB_dom"/>
</dbReference>
<dbReference type="PANTHER" id="PTHR43185">
    <property type="entry name" value="FERROUS IRON TRANSPORT PROTEIN B"/>
    <property type="match status" value="1"/>
</dbReference>
<evidence type="ECO:0000256" key="10">
    <source>
        <dbReference type="ARBA" id="ARBA00023065"/>
    </source>
</evidence>
<feature type="binding site" evidence="14">
    <location>
        <begin position="35"/>
        <end position="39"/>
    </location>
    <ligand>
        <name>GTP</name>
        <dbReference type="ChEBI" id="CHEBI:37565"/>
        <label>2</label>
    </ligand>
</feature>
<dbReference type="Pfam" id="PF07664">
    <property type="entry name" value="FeoB_C"/>
    <property type="match status" value="1"/>
</dbReference>
<feature type="transmembrane region" description="Helical" evidence="16">
    <location>
        <begin position="486"/>
        <end position="518"/>
    </location>
</feature>
<dbReference type="PROSITE" id="PS51711">
    <property type="entry name" value="G_FEOB"/>
    <property type="match status" value="1"/>
</dbReference>
<dbReference type="InterPro" id="IPR050860">
    <property type="entry name" value="FeoB_GTPase"/>
</dbReference>
<keyword evidence="11 14" id="KW-0342">GTP-binding</keyword>
<dbReference type="EMBL" id="CP032152">
    <property type="protein sequence ID" value="AXY67308.1"/>
    <property type="molecule type" value="Genomic_DNA"/>
</dbReference>
<keyword evidence="7 14" id="KW-0547">Nucleotide-binding</keyword>
<organism evidence="18 19">
    <name type="scientific">Thermosynechococcus sichuanensis E542</name>
    <dbReference type="NCBI Taxonomy" id="2016101"/>
    <lineage>
        <taxon>Bacteria</taxon>
        <taxon>Bacillati</taxon>
        <taxon>Cyanobacteriota</taxon>
        <taxon>Cyanophyceae</taxon>
        <taxon>Acaryochloridales</taxon>
        <taxon>Thermosynechococcaceae</taxon>
        <taxon>Thermosynechococcus</taxon>
        <taxon>Thermosynechococcus sichuanensis</taxon>
    </lineage>
</organism>
<keyword evidence="12 16" id="KW-0472">Membrane</keyword>
<dbReference type="NCBIfam" id="TIGR00437">
    <property type="entry name" value="feoB"/>
    <property type="match status" value="1"/>
</dbReference>
<evidence type="ECO:0000256" key="16">
    <source>
        <dbReference type="RuleBase" id="RU362098"/>
    </source>
</evidence>
<feature type="transmembrane region" description="Helical" evidence="16">
    <location>
        <begin position="326"/>
        <end position="346"/>
    </location>
</feature>
<proteinExistence type="inferred from homology"/>
<evidence type="ECO:0000256" key="6">
    <source>
        <dbReference type="ARBA" id="ARBA00022692"/>
    </source>
</evidence>
<feature type="binding site" evidence="14">
    <location>
        <begin position="56"/>
        <end position="59"/>
    </location>
    <ligand>
        <name>GTP</name>
        <dbReference type="ChEBI" id="CHEBI:37565"/>
        <label>3</label>
    </ligand>
</feature>
<feature type="binding site" evidence="14">
    <location>
        <begin position="116"/>
        <end position="119"/>
    </location>
    <ligand>
        <name>GTP</name>
        <dbReference type="ChEBI" id="CHEBI:37565"/>
        <label>4</label>
    </ligand>
</feature>
<dbReference type="InterPro" id="IPR006073">
    <property type="entry name" value="GTP-bd"/>
</dbReference>
<dbReference type="PRINTS" id="PR00326">
    <property type="entry name" value="GTP1OBG"/>
</dbReference>
<feature type="binding site" evidence="15">
    <location>
        <position position="21"/>
    </location>
    <ligand>
        <name>Mg(2+)</name>
        <dbReference type="ChEBI" id="CHEBI:18420"/>
        <label>2</label>
    </ligand>
</feature>
<dbReference type="RefSeq" id="WP_181495706.1">
    <property type="nucleotide sequence ID" value="NZ_CP032152.1"/>
</dbReference>
<keyword evidence="4" id="KW-1003">Cell membrane</keyword>
<evidence type="ECO:0000256" key="1">
    <source>
        <dbReference type="ARBA" id="ARBA00003926"/>
    </source>
</evidence>
<feature type="transmembrane region" description="Helical" evidence="16">
    <location>
        <begin position="442"/>
        <end position="465"/>
    </location>
</feature>
<dbReference type="SUPFAM" id="SSF52540">
    <property type="entry name" value="P-loop containing nucleoside triphosphate hydrolases"/>
    <property type="match status" value="1"/>
</dbReference>